<name>A0A4V2UZS9_9HYPH</name>
<organism evidence="3 4">
    <name type="scientific">Tepidamorphus gemmatus</name>
    <dbReference type="NCBI Taxonomy" id="747076"/>
    <lineage>
        <taxon>Bacteria</taxon>
        <taxon>Pseudomonadati</taxon>
        <taxon>Pseudomonadota</taxon>
        <taxon>Alphaproteobacteria</taxon>
        <taxon>Hyphomicrobiales</taxon>
        <taxon>Tepidamorphaceae</taxon>
        <taxon>Tepidamorphus</taxon>
    </lineage>
</organism>
<feature type="domain" description="XdhC Rossmann" evidence="2">
    <location>
        <begin position="163"/>
        <end position="305"/>
    </location>
</feature>
<gene>
    <name evidence="3" type="ORF">EDC22_102198</name>
</gene>
<sequence>MATVWTIIERLIRQQGAAALVTVVSTRGSAPREAGARMVVAPGGAIAGSIGGGTLEWRAIDIARTILADGGSAATLRRSFALGPDLGQCCGGRAEIAIERFGAADLDRVGQYALLEASGGFAAATRFGDSTRPTERRIATGRLTSPPEDCDLVETFGDRRHPVLLFGAGHVGRALILALAPLPFAVTWADSRADAFPELMPENVTAVLESRPAGLVADAPAEALVVIMTHSHALDLDICAAALARNTFPYVGVIGSATKRARFASQLAAAGLGQSAIDRLRCPIGVPGISGKEPPIIAAAVAAELLIMRTRHRAGTTGAQEAVDNFTL</sequence>
<dbReference type="InterPro" id="IPR052698">
    <property type="entry name" value="MoCofactor_Util/Proc"/>
</dbReference>
<evidence type="ECO:0000313" key="4">
    <source>
        <dbReference type="Proteomes" id="UP000295678"/>
    </source>
</evidence>
<comment type="caution">
    <text evidence="3">The sequence shown here is derived from an EMBL/GenBank/DDBJ whole genome shotgun (WGS) entry which is preliminary data.</text>
</comment>
<dbReference type="Pfam" id="PF13478">
    <property type="entry name" value="XdhC_C"/>
    <property type="match status" value="1"/>
</dbReference>
<dbReference type="InterPro" id="IPR003777">
    <property type="entry name" value="XdhC_CoxI"/>
</dbReference>
<dbReference type="InterPro" id="IPR036291">
    <property type="entry name" value="NAD(P)-bd_dom_sf"/>
</dbReference>
<dbReference type="InterPro" id="IPR027051">
    <property type="entry name" value="XdhC_Rossmann_dom"/>
</dbReference>
<dbReference type="InterPro" id="IPR014308">
    <property type="entry name" value="Xanthine_DH_XdhC"/>
</dbReference>
<dbReference type="PANTHER" id="PTHR30388:SF6">
    <property type="entry name" value="XANTHINE DEHYDROGENASE SUBUNIT A-RELATED"/>
    <property type="match status" value="1"/>
</dbReference>
<protein>
    <submittedName>
        <fullName evidence="3">Molybdenum cofactor sulfurylase</fullName>
    </submittedName>
</protein>
<evidence type="ECO:0000259" key="2">
    <source>
        <dbReference type="Pfam" id="PF13478"/>
    </source>
</evidence>
<dbReference type="EMBL" id="SMAK01000002">
    <property type="protein sequence ID" value="TCT12513.1"/>
    <property type="molecule type" value="Genomic_DNA"/>
</dbReference>
<feature type="domain" description="XdhC- CoxI" evidence="1">
    <location>
        <begin position="12"/>
        <end position="76"/>
    </location>
</feature>
<reference evidence="3 4" key="1">
    <citation type="submission" date="2019-03" db="EMBL/GenBank/DDBJ databases">
        <title>Genomic Encyclopedia of Type Strains, Phase IV (KMG-IV): sequencing the most valuable type-strain genomes for metagenomic binning, comparative biology and taxonomic classification.</title>
        <authorList>
            <person name="Goeker M."/>
        </authorList>
    </citation>
    <scope>NUCLEOTIDE SEQUENCE [LARGE SCALE GENOMIC DNA]</scope>
    <source>
        <strain evidence="3 4">DSM 19345</strain>
    </source>
</reference>
<dbReference type="NCBIfam" id="TIGR02964">
    <property type="entry name" value="xanthine_xdhC"/>
    <property type="match status" value="1"/>
</dbReference>
<dbReference type="OrthoDB" id="61481at2"/>
<dbReference type="Pfam" id="PF02625">
    <property type="entry name" value="XdhC_CoxI"/>
    <property type="match status" value="1"/>
</dbReference>
<keyword evidence="4" id="KW-1185">Reference proteome</keyword>
<dbReference type="Proteomes" id="UP000295678">
    <property type="component" value="Unassembled WGS sequence"/>
</dbReference>
<dbReference type="Gene3D" id="3.40.50.720">
    <property type="entry name" value="NAD(P)-binding Rossmann-like Domain"/>
    <property type="match status" value="1"/>
</dbReference>
<proteinExistence type="predicted"/>
<dbReference type="SUPFAM" id="SSF51735">
    <property type="entry name" value="NAD(P)-binding Rossmann-fold domains"/>
    <property type="match status" value="1"/>
</dbReference>
<dbReference type="PANTHER" id="PTHR30388">
    <property type="entry name" value="ALDEHYDE OXIDOREDUCTASE MOLYBDENUM COFACTOR ASSEMBLY PROTEIN"/>
    <property type="match status" value="1"/>
</dbReference>
<evidence type="ECO:0000259" key="1">
    <source>
        <dbReference type="Pfam" id="PF02625"/>
    </source>
</evidence>
<dbReference type="RefSeq" id="WP_132805288.1">
    <property type="nucleotide sequence ID" value="NZ_SMAK01000002.1"/>
</dbReference>
<accession>A0A4V2UZS9</accession>
<dbReference type="AlphaFoldDB" id="A0A4V2UZS9"/>
<evidence type="ECO:0000313" key="3">
    <source>
        <dbReference type="EMBL" id="TCT12513.1"/>
    </source>
</evidence>